<evidence type="ECO:0000256" key="6">
    <source>
        <dbReference type="ARBA" id="ARBA00022488"/>
    </source>
</evidence>
<feature type="region of interest" description="Disordered" evidence="30">
    <location>
        <begin position="496"/>
        <end position="515"/>
    </location>
</feature>
<dbReference type="InterPro" id="IPR009003">
    <property type="entry name" value="Peptidase_S1_PA"/>
</dbReference>
<dbReference type="InterPro" id="IPR001676">
    <property type="entry name" value="Picornavirus_capsid"/>
</dbReference>
<dbReference type="GO" id="GO:0005524">
    <property type="term" value="F:ATP binding"/>
    <property type="evidence" value="ECO:0007669"/>
    <property type="project" value="UniProtKB-KW"/>
</dbReference>
<dbReference type="CDD" id="cd23193">
    <property type="entry name" value="ps-ssRNA_Picornaviridae"/>
    <property type="match status" value="1"/>
</dbReference>
<feature type="domain" description="Peptidase C3" evidence="33">
    <location>
        <begin position="1615"/>
        <end position="1813"/>
    </location>
</feature>
<evidence type="ECO:0000256" key="22">
    <source>
        <dbReference type="ARBA" id="ARBA00022953"/>
    </source>
</evidence>
<keyword evidence="11" id="KW-0645">Protease</keyword>
<dbReference type="InterPro" id="IPR044067">
    <property type="entry name" value="PCV_3C_PRO"/>
</dbReference>
<dbReference type="GO" id="GO:0006351">
    <property type="term" value="P:DNA-templated transcription"/>
    <property type="evidence" value="ECO:0007669"/>
    <property type="project" value="InterPro"/>
</dbReference>
<evidence type="ECO:0000259" key="31">
    <source>
        <dbReference type="PROSITE" id="PS50507"/>
    </source>
</evidence>
<feature type="coiled-coil region" evidence="29">
    <location>
        <begin position="1172"/>
        <end position="1199"/>
    </location>
</feature>
<dbReference type="Pfam" id="PF00680">
    <property type="entry name" value="RdRP_1"/>
    <property type="match status" value="1"/>
</dbReference>
<keyword evidence="6" id="KW-1036">Host cytoplasmic vesicle</keyword>
<keyword evidence="12" id="KW-0808">Transferase</keyword>
<feature type="domain" description="SF3 helicase" evidence="32">
    <location>
        <begin position="1241"/>
        <end position="1411"/>
    </location>
</feature>
<protein>
    <recommendedName>
        <fullName evidence="3">Genome polyprotein</fullName>
    </recommendedName>
</protein>
<evidence type="ECO:0000256" key="17">
    <source>
        <dbReference type="ARBA" id="ARBA00022806"/>
    </source>
</evidence>
<dbReference type="PROSITE" id="PS51874">
    <property type="entry name" value="PCV_3C_PRO"/>
    <property type="match status" value="1"/>
</dbReference>
<keyword evidence="21" id="KW-1043">Host membrane</keyword>
<proteinExistence type="predicted"/>
<evidence type="ECO:0000259" key="33">
    <source>
        <dbReference type="PROSITE" id="PS51874"/>
    </source>
</evidence>
<keyword evidence="13" id="KW-0548">Nucleotidyltransferase</keyword>
<accession>A0A894JIF2</accession>
<dbReference type="Gene3D" id="1.20.960.20">
    <property type="match status" value="1"/>
</dbReference>
<evidence type="ECO:0000256" key="9">
    <source>
        <dbReference type="ARBA" id="ARBA00022561"/>
    </source>
</evidence>
<evidence type="ECO:0000256" key="11">
    <source>
        <dbReference type="ARBA" id="ARBA00022670"/>
    </source>
</evidence>
<evidence type="ECO:0000256" key="2">
    <source>
        <dbReference type="ARBA" id="ARBA00004328"/>
    </source>
</evidence>
<dbReference type="SUPFAM" id="SSF50494">
    <property type="entry name" value="Trypsin-like serine proteases"/>
    <property type="match status" value="1"/>
</dbReference>
<keyword evidence="23" id="KW-1182">Viral ion channel</keyword>
<keyword evidence="27" id="KW-1160">Virus entry into host cell</keyword>
<reference evidence="34" key="1">
    <citation type="journal article" name="Virus Evol.">
        <title>Virome composition in marine fish revealed by meta-transcriptomics.</title>
        <authorList>
            <person name="Geoghegan J.L."/>
            <person name="Di Giallonardo F."/>
            <person name="Wille M."/>
            <person name="Ortiz-Baez A.S."/>
            <person name="Costa V.A."/>
            <person name="Ghaly T."/>
            <person name="Mifsud J.C.O."/>
            <person name="Turnbull O.M.H."/>
            <person name="Bellwood D.R."/>
            <person name="Williamson J.E."/>
            <person name="Holmes E.C."/>
        </authorList>
    </citation>
    <scope>NUCLEOTIDE SEQUENCE</scope>
    <source>
        <strain evidence="34">FL19</strain>
    </source>
</reference>
<dbReference type="InterPro" id="IPR043502">
    <property type="entry name" value="DNA/RNA_pol_sf"/>
</dbReference>
<evidence type="ECO:0000256" key="8">
    <source>
        <dbReference type="ARBA" id="ARBA00022553"/>
    </source>
</evidence>
<dbReference type="GO" id="GO:0046718">
    <property type="term" value="P:symbiont entry into host cell"/>
    <property type="evidence" value="ECO:0007669"/>
    <property type="project" value="UniProtKB-KW"/>
</dbReference>
<keyword evidence="8" id="KW-0597">Phosphoprotein</keyword>
<dbReference type="PROSITE" id="PS51218">
    <property type="entry name" value="SF3_HELICASE_2"/>
    <property type="match status" value="1"/>
</dbReference>
<keyword evidence="16" id="KW-1161">Viral attachment to host cell</keyword>
<dbReference type="Gene3D" id="3.30.70.270">
    <property type="match status" value="1"/>
</dbReference>
<keyword evidence="5 34" id="KW-0696">RNA-directed RNA polymerase</keyword>
<evidence type="ECO:0000256" key="3">
    <source>
        <dbReference type="ARBA" id="ARBA00020107"/>
    </source>
</evidence>
<evidence type="ECO:0000256" key="26">
    <source>
        <dbReference type="ARBA" id="ARBA00023200"/>
    </source>
</evidence>
<dbReference type="GO" id="GO:0003724">
    <property type="term" value="F:RNA helicase activity"/>
    <property type="evidence" value="ECO:0007669"/>
    <property type="project" value="InterPro"/>
</dbReference>
<keyword evidence="7" id="KW-0191">Covalent protein-RNA linkage</keyword>
<dbReference type="SUPFAM" id="SSF88633">
    <property type="entry name" value="Positive stranded ssRNA viruses"/>
    <property type="match status" value="2"/>
</dbReference>
<evidence type="ECO:0000256" key="21">
    <source>
        <dbReference type="ARBA" id="ARBA00022870"/>
    </source>
</evidence>
<evidence type="ECO:0000256" key="28">
    <source>
        <dbReference type="ARBA" id="ARBA00023303"/>
    </source>
</evidence>
<keyword evidence="17" id="KW-0347">Helicase</keyword>
<comment type="subcellular location">
    <subcellularLocation>
        <location evidence="1">Host cytoplasmic vesicle membrane</location>
        <topology evidence="1">Peripheral membrane protein</topology>
        <orientation evidence="1">Cytoplasmic side</orientation>
    </subcellularLocation>
    <subcellularLocation>
        <location evidence="2">Virion</location>
    </subcellularLocation>
</comment>
<evidence type="ECO:0000259" key="32">
    <source>
        <dbReference type="PROSITE" id="PS51218"/>
    </source>
</evidence>
<dbReference type="GO" id="GO:0019028">
    <property type="term" value="C:viral capsid"/>
    <property type="evidence" value="ECO:0007669"/>
    <property type="project" value="UniProtKB-KW"/>
</dbReference>
<keyword evidence="14" id="KW-0547">Nucleotide-binding</keyword>
<feature type="domain" description="RdRp catalytic" evidence="31">
    <location>
        <begin position="2053"/>
        <end position="2169"/>
    </location>
</feature>
<evidence type="ECO:0000313" key="34">
    <source>
        <dbReference type="EMBL" id="QRV59644.1"/>
    </source>
</evidence>
<keyword evidence="19" id="KW-0067">ATP-binding</keyword>
<sequence length="2289" mass="254242">MNFLKTQTHALVDTLLADPSTEEREQQSDRVDGTTGINAALVDQASVRPTGVFNAPSDSVDDFNSMCFDSRSHMLNAQKFILLANGSWASATIRWTRLVSVELPKAFFLNVDRPAFGPSRYFSHMRASFRFRLQVNAAAGVSGGLMLVYEPKGTPTNYVDHTVMMFPHAIINLATTSSCELQIPYVSNNNYVGVDTKDLGAVHVMVLSPVRTPTTSTVVDYSVFGAMEELTLQNPRPYAQNRPKTDIAEGPGMMNLSNCNSTAMCQTLALDGECVKHDPKSVGTCRAIKDVREVLSVRMPLLGNAAFFLWEKNQSPGTPIWKANISFDQVNAMFGMVSNGFRFWRGSLNLTFTIFATPFNKGRVRLIWYPNYKSTKAALTKEQANNALNLVVDIGLNSSATMVVPFAYERWMRETVQASTETVGRLEVQVVNRLTLNINTPQNLECMLTACAGSDFQIMVPCSRGVKYQQTPVDEVMSTQTGARAAVDAGITSLENTGGDPAGVSQTSASGGIDGAPTRTATTILNVTTPKTDIVRAVHSELGVLFGRAQYIGKYAFTTSPDAHAVPLPVEGYMALIKTFCFFSGSYNIHMYNDSAGFVVVSHTYNYSVIAHDDASISANGSVVVPPRMTASVKVPFYSEHPNRLLHGDEPLGTLFFDSSEKRGTVHIWISFDKDSQFSFPCGVPMPATARSMLKHKSAELLLSNPGTHSCVTSALAKSKKSGSLEIDMESEALDLPLHEHREKRPFAKLSDKLSKFFPREVYDLKGLDEDTIAQEDEVLHATDAKYAQAPMRFDVAPPTDFDTWDGAGDPSACSWTKIEVEEDTPTQQCSLLDDMHIGMTHEQLRDAHCKALTSCGDIESNPGPMYPLCRKVDDLSGDQGFLIGKRVFFLKMGDLVQYDSPILCSVALSSQWERTDLCLIHVCCELQGQVVDTISSADDKAYIGENLRLDASDQDKVDVVGTALLFMATLPHCQNDPKTTKQTFLGGFKGMLSKARENFVSFAGSFVSSKMLETLKSGPIKKLAIILCRLVCYGVLFYQSPGIITAATIATLMALDVASVFDTNPNMSVLSDAIMSGDMPALAAAIVGFMVDEDGDLETAAKAALSNLKSMKEMQTQTTTADDLPRPQGGDGGCLGRFNKVTTAAKGVGWWMTKLTGLIEWLKEQFFPDEAQAAMAALKNKENEIAEALAIADLLVLESKTAGATLSPDFQSRRKRCRNKLNAVKVLMTMARYHHCLADVRTMLDKIDRIPMPDGPTQPPLRLEPVALWICSEPRQGKTFVTSLVIKKLGLLSPNDNNAVYFHAIGSNHMDGYRKQTFHVYDDFGQSSKEEEVGNFCQVVSGAPYIIPQAALEDKGMYYDSKYVICTTNRQDFDRFVSVTTPAALQTRFKFKIKIRAKDQYRTASGQLNTLKAEADGALNDGTAWEIIDMNGQYKPFVVDTLVSQMYQERVNRQHMLERLLHGMDYKTVSYQNEIEEAEEMSVDECVTTLCGMSLDSPFETLTILSRQFEETKRPTSTDRFKTWLRKGQDFAMNLANKLHSWVPLIKIFSSIVWATLGAINLARLLRSGNESPPEEHPSTFDSDNVFAPPFAPQTRAYNAMPLGTRPRKTTTAKIQNDPEQWVHITKLCGHIKLDNKDIKPVNFLGWCEHTILVYHHVVKHMAGTFLVRYNGLAARASVESVDVITTDRGKQDLALVKLTTMPFKFKDARKHCAVLDKKRHGYLVSNRDGMSQCMSVRNITPYDTMYIDHNVDGVKMHVDGLRYESITYNGSCGAVLIARIGGAWKVCGLHTAGDSEKFGWSMSLRPLLERPFEQGHVVSKRPGPRLHSASKSAYKPSPLYQIVERTMEPAPLTPRDPRVERQTESLVVDSMDKYSNNRFNVDPVHFDRCVDYLKRKIYATTGLCSEVTWADAINGLDFSNPVDMKTSAGPKYTMLGLKKTDLLFRYKPDEPLHPTDEFLDVLTIKLRDAYEGNITTTFATNLKDEIVKQRKVWEGNPRSIESCDVDYVIVYRKVMGEIYDKIYSSEALATGIAVGINPWVDYHQIFCSLDGNLHALDYKKFDGSLPVELMRAGVEVLAACHDDPDLVRHLHEPVIISDHHVLDEVWTVEGGMPSGAPCTSVLNSICNTLALLYVHSFATNAELSDLKIITYGDDVLCCLPPEVEFEPIAGLREAFGMTATSADKVSEKTNVTWSDATFLKRSFRTFPGSIFVTGVLDIESIYQKIQWMRGLEEFQEQLSSALIEISMHGEQPYQEFVARAQPMLNPYRVLLPQWKVVIAEQYDRLFN</sequence>
<keyword evidence="22" id="KW-0693">Viral RNA replication</keyword>
<dbReference type="GO" id="GO:0015267">
    <property type="term" value="F:channel activity"/>
    <property type="evidence" value="ECO:0007669"/>
    <property type="project" value="UniProtKB-KW"/>
</dbReference>
<dbReference type="EMBL" id="MT579889">
    <property type="protein sequence ID" value="QRV59644.1"/>
    <property type="molecule type" value="Genomic_RNA"/>
</dbReference>
<dbReference type="SUPFAM" id="SSF56672">
    <property type="entry name" value="DNA/RNA polymerases"/>
    <property type="match status" value="1"/>
</dbReference>
<dbReference type="InterPro" id="IPR033703">
    <property type="entry name" value="Rhv-like"/>
</dbReference>
<evidence type="ECO:0000256" key="4">
    <source>
        <dbReference type="ARBA" id="ARBA00022448"/>
    </source>
</evidence>
<name>A0A894JIF2_9PICO</name>
<evidence type="ECO:0000256" key="30">
    <source>
        <dbReference type="SAM" id="MobiDB-lite"/>
    </source>
</evidence>
<dbReference type="Pfam" id="PF00910">
    <property type="entry name" value="RNA_helicase"/>
    <property type="match status" value="1"/>
</dbReference>
<dbReference type="GO" id="GO:0003968">
    <property type="term" value="F:RNA-directed RNA polymerase activity"/>
    <property type="evidence" value="ECO:0007669"/>
    <property type="project" value="UniProtKB-KW"/>
</dbReference>
<evidence type="ECO:0000256" key="18">
    <source>
        <dbReference type="ARBA" id="ARBA00022807"/>
    </source>
</evidence>
<keyword evidence="18" id="KW-0788">Thiol protease</keyword>
<keyword evidence="15" id="KW-0378">Hydrolase</keyword>
<dbReference type="GO" id="GO:0006508">
    <property type="term" value="P:proteolysis"/>
    <property type="evidence" value="ECO:0007669"/>
    <property type="project" value="UniProtKB-KW"/>
</dbReference>
<evidence type="ECO:0000256" key="12">
    <source>
        <dbReference type="ARBA" id="ARBA00022679"/>
    </source>
</evidence>
<dbReference type="GO" id="GO:0004197">
    <property type="term" value="F:cysteine-type endopeptidase activity"/>
    <property type="evidence" value="ECO:0007669"/>
    <property type="project" value="InterPro"/>
</dbReference>
<dbReference type="GO" id="GO:0019062">
    <property type="term" value="P:virion attachment to host cell"/>
    <property type="evidence" value="ECO:0007669"/>
    <property type="project" value="UniProtKB-KW"/>
</dbReference>
<evidence type="ECO:0000256" key="15">
    <source>
        <dbReference type="ARBA" id="ARBA00022801"/>
    </source>
</evidence>
<dbReference type="InterPro" id="IPR001205">
    <property type="entry name" value="RNA-dir_pol_C"/>
</dbReference>
<dbReference type="Pfam" id="PF00073">
    <property type="entry name" value="Rhv"/>
    <property type="match status" value="2"/>
</dbReference>
<evidence type="ECO:0000256" key="1">
    <source>
        <dbReference type="ARBA" id="ARBA00004295"/>
    </source>
</evidence>
<evidence type="ECO:0000256" key="5">
    <source>
        <dbReference type="ARBA" id="ARBA00022484"/>
    </source>
</evidence>
<dbReference type="InterPro" id="IPR007094">
    <property type="entry name" value="RNA-dir_pol_PSvirus"/>
</dbReference>
<keyword evidence="9" id="KW-0167">Capsid protein</keyword>
<evidence type="ECO:0000256" key="20">
    <source>
        <dbReference type="ARBA" id="ARBA00022844"/>
    </source>
</evidence>
<dbReference type="Gene3D" id="2.40.10.10">
    <property type="entry name" value="Trypsin-like serine proteases"/>
    <property type="match status" value="1"/>
</dbReference>
<evidence type="ECO:0000256" key="13">
    <source>
        <dbReference type="ARBA" id="ARBA00022695"/>
    </source>
</evidence>
<evidence type="ECO:0000256" key="29">
    <source>
        <dbReference type="SAM" id="Coils"/>
    </source>
</evidence>
<dbReference type="GO" id="GO:0044162">
    <property type="term" value="C:host cell cytoplasmic vesicle membrane"/>
    <property type="evidence" value="ECO:0007669"/>
    <property type="project" value="UniProtKB-SubCell"/>
</dbReference>
<dbReference type="InterPro" id="IPR029053">
    <property type="entry name" value="Viral_coat"/>
</dbReference>
<dbReference type="InterPro" id="IPR014759">
    <property type="entry name" value="Helicase_SF3_ssRNA_vir"/>
</dbReference>
<keyword evidence="24" id="KW-0406">Ion transport</keyword>
<dbReference type="InterPro" id="IPR000605">
    <property type="entry name" value="Helicase_SF3_ssDNA/RNA_vir"/>
</dbReference>
<evidence type="ECO:0000256" key="16">
    <source>
        <dbReference type="ARBA" id="ARBA00022804"/>
    </source>
</evidence>
<evidence type="ECO:0000256" key="10">
    <source>
        <dbReference type="ARBA" id="ARBA00022581"/>
    </source>
</evidence>
<keyword evidence="10" id="KW-0945">Host-virus interaction</keyword>
<dbReference type="GO" id="GO:0034220">
    <property type="term" value="P:monoatomic ion transmembrane transport"/>
    <property type="evidence" value="ECO:0007669"/>
    <property type="project" value="UniProtKB-KW"/>
</dbReference>
<dbReference type="InterPro" id="IPR043128">
    <property type="entry name" value="Rev_trsase/Diguanyl_cyclase"/>
</dbReference>
<evidence type="ECO:0000256" key="27">
    <source>
        <dbReference type="ARBA" id="ARBA00023296"/>
    </source>
</evidence>
<evidence type="ECO:0000256" key="14">
    <source>
        <dbReference type="ARBA" id="ARBA00022741"/>
    </source>
</evidence>
<keyword evidence="26" id="KW-1035">Host cytoplasm</keyword>
<dbReference type="CDD" id="cd00205">
    <property type="entry name" value="rhv_like"/>
    <property type="match status" value="2"/>
</dbReference>
<organism evidence="34">
    <name type="scientific">Red gurnard picornavirus FL19</name>
    <dbReference type="NCBI Taxonomy" id="2813197"/>
    <lineage>
        <taxon>Viruses</taxon>
        <taxon>Riboviria</taxon>
        <taxon>Orthornavirae</taxon>
        <taxon>Pisuviricota</taxon>
        <taxon>Pisoniviricetes</taxon>
        <taxon>Picornavirales</taxon>
        <taxon>Picornaviridae</taxon>
    </lineage>
</organism>
<dbReference type="Gene3D" id="2.60.120.20">
    <property type="match status" value="2"/>
</dbReference>
<dbReference type="GO" id="GO:0039694">
    <property type="term" value="P:viral RNA genome replication"/>
    <property type="evidence" value="ECO:0007669"/>
    <property type="project" value="InterPro"/>
</dbReference>
<evidence type="ECO:0000256" key="23">
    <source>
        <dbReference type="ARBA" id="ARBA00023039"/>
    </source>
</evidence>
<keyword evidence="28" id="KW-0407">Ion channel</keyword>
<keyword evidence="25" id="KW-0472">Membrane</keyword>
<evidence type="ECO:0000256" key="19">
    <source>
        <dbReference type="ARBA" id="ARBA00022840"/>
    </source>
</evidence>
<dbReference type="GO" id="GO:0005198">
    <property type="term" value="F:structural molecule activity"/>
    <property type="evidence" value="ECO:0007669"/>
    <property type="project" value="InterPro"/>
</dbReference>
<dbReference type="InterPro" id="IPR043504">
    <property type="entry name" value="Peptidase_S1_PA_chymotrypsin"/>
</dbReference>
<keyword evidence="29" id="KW-0175">Coiled coil</keyword>
<keyword evidence="20" id="KW-0946">Virion</keyword>
<evidence type="ECO:0000256" key="25">
    <source>
        <dbReference type="ARBA" id="ARBA00023136"/>
    </source>
</evidence>
<dbReference type="Pfam" id="PF00548">
    <property type="entry name" value="Peptidase_C3"/>
    <property type="match status" value="1"/>
</dbReference>
<evidence type="ECO:0000256" key="24">
    <source>
        <dbReference type="ARBA" id="ARBA00023065"/>
    </source>
</evidence>
<evidence type="ECO:0000256" key="7">
    <source>
        <dbReference type="ARBA" id="ARBA00022520"/>
    </source>
</evidence>
<keyword evidence="4" id="KW-0813">Transport</keyword>
<dbReference type="PROSITE" id="PS50507">
    <property type="entry name" value="RDRP_SSRNA_POS"/>
    <property type="match status" value="1"/>
</dbReference>
<dbReference type="GO" id="GO:0003723">
    <property type="term" value="F:RNA binding"/>
    <property type="evidence" value="ECO:0007669"/>
    <property type="project" value="InterPro"/>
</dbReference>
<dbReference type="InterPro" id="IPR000199">
    <property type="entry name" value="Peptidase_C3A/C3B_picornavir"/>
</dbReference>